<sequence>MKILESIQHGALYRISGAFKTTSRAALDVYLHVPPPQVVIKRATEDACLRILASPFYQTLQDTRKAQLSRQRISDKAPTLSQSNGSNTGWPRTLEKTRTNHCRSKLLNRW</sequence>
<feature type="compositionally biased region" description="Polar residues" evidence="1">
    <location>
        <begin position="79"/>
        <end position="90"/>
    </location>
</feature>
<comment type="caution">
    <text evidence="2">The sequence shown here is derived from an EMBL/GenBank/DDBJ whole genome shotgun (WGS) entry which is preliminary data.</text>
</comment>
<feature type="region of interest" description="Disordered" evidence="1">
    <location>
        <begin position="69"/>
        <end position="97"/>
    </location>
</feature>
<dbReference type="Proteomes" id="UP000541154">
    <property type="component" value="Unassembled WGS sequence"/>
</dbReference>
<dbReference type="AlphaFoldDB" id="A0A8H6E6S0"/>
<evidence type="ECO:0000313" key="3">
    <source>
        <dbReference type="Proteomes" id="UP000541154"/>
    </source>
</evidence>
<organism evidence="2 3">
    <name type="scientific">Petromyces alliaceus</name>
    <name type="common">Aspergillus alliaceus</name>
    <dbReference type="NCBI Taxonomy" id="209559"/>
    <lineage>
        <taxon>Eukaryota</taxon>
        <taxon>Fungi</taxon>
        <taxon>Dikarya</taxon>
        <taxon>Ascomycota</taxon>
        <taxon>Pezizomycotina</taxon>
        <taxon>Eurotiomycetes</taxon>
        <taxon>Eurotiomycetidae</taxon>
        <taxon>Eurotiales</taxon>
        <taxon>Aspergillaceae</taxon>
        <taxon>Aspergillus</taxon>
        <taxon>Aspergillus subgen. Circumdati</taxon>
    </lineage>
</organism>
<reference evidence="2 3" key="1">
    <citation type="submission" date="2019-04" db="EMBL/GenBank/DDBJ databases">
        <title>Aspergillus burnettii sp. nov., novel species from soil in southeast Queensland.</title>
        <authorList>
            <person name="Gilchrist C.L.M."/>
            <person name="Pitt J.I."/>
            <person name="Lange L."/>
            <person name="Lacey H.J."/>
            <person name="Vuong D."/>
            <person name="Midgley D.J."/>
            <person name="Greenfield P."/>
            <person name="Bradbury M."/>
            <person name="Lacey E."/>
            <person name="Busk P.K."/>
            <person name="Pilgaard B."/>
            <person name="Chooi Y.H."/>
            <person name="Piggott A.M."/>
        </authorList>
    </citation>
    <scope>NUCLEOTIDE SEQUENCE [LARGE SCALE GENOMIC DNA]</scope>
    <source>
        <strain evidence="2 3">FRR 5400</strain>
    </source>
</reference>
<name>A0A8H6E6S0_PETAA</name>
<keyword evidence="3" id="KW-1185">Reference proteome</keyword>
<gene>
    <name evidence="2" type="ORF">ETB97_012803</name>
</gene>
<proteinExistence type="predicted"/>
<evidence type="ECO:0000256" key="1">
    <source>
        <dbReference type="SAM" id="MobiDB-lite"/>
    </source>
</evidence>
<protein>
    <submittedName>
        <fullName evidence="2">Uncharacterized protein</fullName>
    </submittedName>
</protein>
<dbReference type="EMBL" id="SPNV01000096">
    <property type="protein sequence ID" value="KAF5861554.1"/>
    <property type="molecule type" value="Genomic_DNA"/>
</dbReference>
<evidence type="ECO:0000313" key="2">
    <source>
        <dbReference type="EMBL" id="KAF5861554.1"/>
    </source>
</evidence>
<accession>A0A8H6E6S0</accession>